<comment type="caution">
    <text evidence="3">The sequence shown here is derived from an EMBL/GenBank/DDBJ whole genome shotgun (WGS) entry which is preliminary data.</text>
</comment>
<reference evidence="3 4" key="1">
    <citation type="submission" date="2019-08" db="EMBL/GenBank/DDBJ databases">
        <title>Whole genome of Aphis craccivora.</title>
        <authorList>
            <person name="Voronova N.V."/>
            <person name="Shulinski R.S."/>
            <person name="Bandarenka Y.V."/>
            <person name="Zhorov D.G."/>
            <person name="Warner D."/>
        </authorList>
    </citation>
    <scope>NUCLEOTIDE SEQUENCE [LARGE SCALE GENOMIC DNA]</scope>
    <source>
        <strain evidence="3">180601</strain>
        <tissue evidence="3">Whole Body</tissue>
    </source>
</reference>
<dbReference type="Proteomes" id="UP000478052">
    <property type="component" value="Unassembled WGS sequence"/>
</dbReference>
<keyword evidence="2" id="KW-0472">Membrane</keyword>
<keyword evidence="4" id="KW-1185">Reference proteome</keyword>
<evidence type="ECO:0000256" key="2">
    <source>
        <dbReference type="SAM" id="Phobius"/>
    </source>
</evidence>
<sequence length="147" mass="17038">MILLFYVLNYCDYCEDLSTIIKTISIEQNIHESNKSLIPIAIRMKIRTIISLFPIVYFYNKLILIISISYFNKINHFMICSIDLKTVDHDSGTESDDEHSPDREPKSTKQGVPESTRLPSKLSYYDIMLLIDTQKIGEDNELTCHVN</sequence>
<feature type="transmembrane region" description="Helical" evidence="2">
    <location>
        <begin position="49"/>
        <end position="71"/>
    </location>
</feature>
<feature type="region of interest" description="Disordered" evidence="1">
    <location>
        <begin position="89"/>
        <end position="116"/>
    </location>
</feature>
<dbReference type="EMBL" id="VUJU01000748">
    <property type="protein sequence ID" value="KAF0768561.1"/>
    <property type="molecule type" value="Genomic_DNA"/>
</dbReference>
<keyword evidence="2" id="KW-1133">Transmembrane helix</keyword>
<feature type="compositionally biased region" description="Basic and acidic residues" evidence="1">
    <location>
        <begin position="89"/>
        <end position="107"/>
    </location>
</feature>
<proteinExistence type="predicted"/>
<protein>
    <submittedName>
        <fullName evidence="3">S8 pro-domain domain-containing protein</fullName>
    </submittedName>
</protein>
<evidence type="ECO:0000256" key="1">
    <source>
        <dbReference type="SAM" id="MobiDB-lite"/>
    </source>
</evidence>
<accession>A0A6G0ZDQ0</accession>
<evidence type="ECO:0000313" key="4">
    <source>
        <dbReference type="Proteomes" id="UP000478052"/>
    </source>
</evidence>
<gene>
    <name evidence="3" type="ORF">FWK35_00001551</name>
</gene>
<organism evidence="3 4">
    <name type="scientific">Aphis craccivora</name>
    <name type="common">Cowpea aphid</name>
    <dbReference type="NCBI Taxonomy" id="307492"/>
    <lineage>
        <taxon>Eukaryota</taxon>
        <taxon>Metazoa</taxon>
        <taxon>Ecdysozoa</taxon>
        <taxon>Arthropoda</taxon>
        <taxon>Hexapoda</taxon>
        <taxon>Insecta</taxon>
        <taxon>Pterygota</taxon>
        <taxon>Neoptera</taxon>
        <taxon>Paraneoptera</taxon>
        <taxon>Hemiptera</taxon>
        <taxon>Sternorrhyncha</taxon>
        <taxon>Aphidomorpha</taxon>
        <taxon>Aphidoidea</taxon>
        <taxon>Aphididae</taxon>
        <taxon>Aphidini</taxon>
        <taxon>Aphis</taxon>
        <taxon>Aphis</taxon>
    </lineage>
</organism>
<name>A0A6G0ZDQ0_APHCR</name>
<dbReference type="AlphaFoldDB" id="A0A6G0ZDQ0"/>
<evidence type="ECO:0000313" key="3">
    <source>
        <dbReference type="EMBL" id="KAF0768561.1"/>
    </source>
</evidence>
<keyword evidence="2" id="KW-0812">Transmembrane</keyword>